<protein>
    <recommendedName>
        <fullName evidence="4">Apoptosis regulator Bcl-2 family BH4 domain-containing protein</fullName>
    </recommendedName>
</protein>
<dbReference type="OrthoDB" id="1658288at2759"/>
<comment type="caution">
    <text evidence="2">The sequence shown here is derived from an EMBL/GenBank/DDBJ whole genome shotgun (WGS) entry which is preliminary data.</text>
</comment>
<proteinExistence type="predicted"/>
<organism evidence="2 3">
    <name type="scientific">Fusarium gaditjirri</name>
    <dbReference type="NCBI Taxonomy" id="282569"/>
    <lineage>
        <taxon>Eukaryota</taxon>
        <taxon>Fungi</taxon>
        <taxon>Dikarya</taxon>
        <taxon>Ascomycota</taxon>
        <taxon>Pezizomycotina</taxon>
        <taxon>Sordariomycetes</taxon>
        <taxon>Hypocreomycetidae</taxon>
        <taxon>Hypocreales</taxon>
        <taxon>Nectriaceae</taxon>
        <taxon>Fusarium</taxon>
        <taxon>Fusarium nisikadoi species complex</taxon>
    </lineage>
</organism>
<evidence type="ECO:0000313" key="3">
    <source>
        <dbReference type="Proteomes" id="UP000604273"/>
    </source>
</evidence>
<dbReference type="EMBL" id="JABFAI010000117">
    <property type="protein sequence ID" value="KAF4954446.1"/>
    <property type="molecule type" value="Genomic_DNA"/>
</dbReference>
<evidence type="ECO:0000313" key="2">
    <source>
        <dbReference type="EMBL" id="KAF4954446.1"/>
    </source>
</evidence>
<feature type="compositionally biased region" description="Basic and acidic residues" evidence="1">
    <location>
        <begin position="414"/>
        <end position="424"/>
    </location>
</feature>
<feature type="region of interest" description="Disordered" evidence="1">
    <location>
        <begin position="404"/>
        <end position="424"/>
    </location>
</feature>
<accession>A0A8H4TAV4</accession>
<feature type="compositionally biased region" description="Basic and acidic residues" evidence="1">
    <location>
        <begin position="809"/>
        <end position="820"/>
    </location>
</feature>
<keyword evidence="3" id="KW-1185">Reference proteome</keyword>
<evidence type="ECO:0000256" key="1">
    <source>
        <dbReference type="SAM" id="MobiDB-lite"/>
    </source>
</evidence>
<gene>
    <name evidence="2" type="ORF">FGADI_5224</name>
</gene>
<reference evidence="2" key="2">
    <citation type="submission" date="2020-05" db="EMBL/GenBank/DDBJ databases">
        <authorList>
            <person name="Kim H.-S."/>
            <person name="Proctor R.H."/>
            <person name="Brown D.W."/>
        </authorList>
    </citation>
    <scope>NUCLEOTIDE SEQUENCE</scope>
    <source>
        <strain evidence="2">NRRL 45417</strain>
    </source>
</reference>
<evidence type="ECO:0008006" key="4">
    <source>
        <dbReference type="Google" id="ProtNLM"/>
    </source>
</evidence>
<reference evidence="2" key="1">
    <citation type="journal article" date="2020" name="BMC Genomics">
        <title>Correction to: Identification and distribution of gene clusters required for synthesis of sphingolipid metabolism inhibitors in diverse species of the filamentous fungus Fusarium.</title>
        <authorList>
            <person name="Kim H.S."/>
            <person name="Lohmar J.M."/>
            <person name="Busman M."/>
            <person name="Brown D.W."/>
            <person name="Naumann T.A."/>
            <person name="Divon H.H."/>
            <person name="Lysoe E."/>
            <person name="Uhlig S."/>
            <person name="Proctor R.H."/>
        </authorList>
    </citation>
    <scope>NUCLEOTIDE SEQUENCE</scope>
    <source>
        <strain evidence="2">NRRL 45417</strain>
    </source>
</reference>
<dbReference type="Proteomes" id="UP000604273">
    <property type="component" value="Unassembled WGS sequence"/>
</dbReference>
<name>A0A8H4TAV4_9HYPO</name>
<feature type="region of interest" description="Disordered" evidence="1">
    <location>
        <begin position="758"/>
        <end position="820"/>
    </location>
</feature>
<dbReference type="AlphaFoldDB" id="A0A8H4TAV4"/>
<sequence>MELIDVGGTESQGPWKQLQALVRNKIKLNKAIDELSKVFLATKKQANDDTLSSFSLHDSICQWRLATMEDQDVWIIQATYCLSKHILSLDEKSHIFKFFTLINRCLHLLWKHIDTCHIDISGKFAEAYFTICLCGADVYLAMGKSEIARTLFTSAIDYIRSSSLSDPDDKVLLQLLCGLARSCENTGELEMAEEALLSASTISERLNGQMNEKTVSLVSRLKGVRDHMLTELKNRTRALVASTGPKLTPVMDSNSEVSLEFENEELHFQMIERIYAKSCLVPTLRSYSFSTMATLPNMAWELRFSHPILVFSSQGDENDLSRLPDVFPITIRGTANIMAYENIDIRSIHIDIFIHGMSAWKVEDQRKGKQQFGDDADFTRWKLKLCDPSIASDERFGDSCSFRLDNENSQENTRQPESDCVTKPDHISFPSGSYSYPFESTVDCSLHNAEKPFHGDTNWTILLVMEFPDPKPPIALVVELPVIQLPGQLRERRNTTRLSRQQSEGIPFYVDLPYEISRIGGRIPITVILGPVNADYRAEYLTYSIVQRRKQWTQDKTIQKTDEQKLVLGEIFSLEESSATTDDKTDGEETAFSYDSDEFLETFFANPLFPKIYLPNLDPDEPVFVSHDLMLPTCKQMETGSLVTVGGSRLDSEQSESRILETTQEIPITIVDCRITHRSDLLVDSIAHETSPANNRKTVCGCPDADIYEECFVRDKTPPKNRPINAILLTEKSLYTREIYGGSKEDVQHKNERLEEVWSEPIQAPSKPQHWEVVRGRPRNSSISENSVDDQTSDLHTTEGTPERYGFTADHRDEPPPYRG</sequence>